<comment type="caution">
    <text evidence="2">The sequence shown here is derived from an EMBL/GenBank/DDBJ whole genome shotgun (WGS) entry which is preliminary data.</text>
</comment>
<evidence type="ECO:0000313" key="2">
    <source>
        <dbReference type="EMBL" id="KAK7477851.1"/>
    </source>
</evidence>
<feature type="compositionally biased region" description="Basic and acidic residues" evidence="1">
    <location>
        <begin position="69"/>
        <end position="82"/>
    </location>
</feature>
<keyword evidence="3" id="KW-1185">Reference proteome</keyword>
<evidence type="ECO:0000256" key="1">
    <source>
        <dbReference type="SAM" id="MobiDB-lite"/>
    </source>
</evidence>
<dbReference type="AlphaFoldDB" id="A0ABD0JSW7"/>
<feature type="compositionally biased region" description="Basic residues" evidence="1">
    <location>
        <begin position="58"/>
        <end position="67"/>
    </location>
</feature>
<dbReference type="Proteomes" id="UP001519460">
    <property type="component" value="Unassembled WGS sequence"/>
</dbReference>
<feature type="region of interest" description="Disordered" evidence="1">
    <location>
        <begin position="58"/>
        <end position="113"/>
    </location>
</feature>
<name>A0ABD0JSW7_9CAEN</name>
<organism evidence="2 3">
    <name type="scientific">Batillaria attramentaria</name>
    <dbReference type="NCBI Taxonomy" id="370345"/>
    <lineage>
        <taxon>Eukaryota</taxon>
        <taxon>Metazoa</taxon>
        <taxon>Spiralia</taxon>
        <taxon>Lophotrochozoa</taxon>
        <taxon>Mollusca</taxon>
        <taxon>Gastropoda</taxon>
        <taxon>Caenogastropoda</taxon>
        <taxon>Sorbeoconcha</taxon>
        <taxon>Cerithioidea</taxon>
        <taxon>Batillariidae</taxon>
        <taxon>Batillaria</taxon>
    </lineage>
</organism>
<accession>A0ABD0JSW7</accession>
<evidence type="ECO:0000313" key="3">
    <source>
        <dbReference type="Proteomes" id="UP001519460"/>
    </source>
</evidence>
<gene>
    <name evidence="2" type="ORF">BaRGS_00030929</name>
</gene>
<protein>
    <submittedName>
        <fullName evidence="2">Uncharacterized protein</fullName>
    </submittedName>
</protein>
<dbReference type="EMBL" id="JACVVK020000340">
    <property type="protein sequence ID" value="KAK7477851.1"/>
    <property type="molecule type" value="Genomic_DNA"/>
</dbReference>
<reference evidence="2 3" key="1">
    <citation type="journal article" date="2023" name="Sci. Data">
        <title>Genome assembly of the Korean intertidal mud-creeper Batillaria attramentaria.</title>
        <authorList>
            <person name="Patra A.K."/>
            <person name="Ho P.T."/>
            <person name="Jun S."/>
            <person name="Lee S.J."/>
            <person name="Kim Y."/>
            <person name="Won Y.J."/>
        </authorList>
    </citation>
    <scope>NUCLEOTIDE SEQUENCE [LARGE SCALE GENOMIC DNA]</scope>
    <source>
        <strain evidence="2">Wonlab-2016</strain>
    </source>
</reference>
<sequence>MMTWKERLPPTEKVYSKSLPQLYYIFYPTKAYANEMCGRDLAVDQCISNTMDFSRHVHTQKRLRSIRSPKADDTRAATETKSHAPRALGATSRSSLSPGSRVEWHQSSPICQN</sequence>
<proteinExistence type="predicted"/>